<dbReference type="InterPro" id="IPR004706">
    <property type="entry name" value="Arsenical-R_Acr3"/>
</dbReference>
<dbReference type="Pfam" id="PF01758">
    <property type="entry name" value="SBF"/>
    <property type="match status" value="1"/>
</dbReference>
<evidence type="ECO:0000313" key="10">
    <source>
        <dbReference type="Proteomes" id="UP000094463"/>
    </source>
</evidence>
<dbReference type="OrthoDB" id="3254016at2"/>
<evidence type="ECO:0000256" key="2">
    <source>
        <dbReference type="ARBA" id="ARBA00010110"/>
    </source>
</evidence>
<comment type="similarity">
    <text evidence="2">Belongs to the arsenical resistance-3 (ACR3) (TC 2.A.59) family.</text>
</comment>
<dbReference type="STRING" id="632773.BBEV_0789"/>
<dbReference type="Gene3D" id="1.20.1530.20">
    <property type="match status" value="1"/>
</dbReference>
<keyword evidence="10" id="KW-1185">Reference proteome</keyword>
<feature type="transmembrane region" description="Helical" evidence="8">
    <location>
        <begin position="126"/>
        <end position="147"/>
    </location>
</feature>
<keyword evidence="6 8" id="KW-1133">Transmembrane helix</keyword>
<evidence type="ECO:0000256" key="1">
    <source>
        <dbReference type="ARBA" id="ARBA00004651"/>
    </source>
</evidence>
<keyword evidence="3" id="KW-0813">Transport</keyword>
<dbReference type="GO" id="GO:0005886">
    <property type="term" value="C:plasma membrane"/>
    <property type="evidence" value="ECO:0007669"/>
    <property type="project" value="UniProtKB-SubCell"/>
</dbReference>
<protein>
    <submittedName>
        <fullName evidence="9">Arsenical-resistance protein ACR3</fullName>
    </submittedName>
</protein>
<keyword evidence="5 8" id="KW-0812">Transmembrane</keyword>
<proteinExistence type="inferred from homology"/>
<evidence type="ECO:0000256" key="5">
    <source>
        <dbReference type="ARBA" id="ARBA00022692"/>
    </source>
</evidence>
<dbReference type="GO" id="GO:0015105">
    <property type="term" value="F:arsenite transmembrane transporter activity"/>
    <property type="evidence" value="ECO:0007669"/>
    <property type="project" value="TreeGrafter"/>
</dbReference>
<feature type="transmembrane region" description="Helical" evidence="8">
    <location>
        <begin position="223"/>
        <end position="241"/>
    </location>
</feature>
<keyword evidence="4" id="KW-1003">Cell membrane</keyword>
<keyword evidence="7 8" id="KW-0472">Membrane</keyword>
<dbReference type="KEGG" id="bbev:BBEV_0789"/>
<feature type="transmembrane region" description="Helical" evidence="8">
    <location>
        <begin position="7"/>
        <end position="26"/>
    </location>
</feature>
<feature type="transmembrane region" description="Helical" evidence="8">
    <location>
        <begin position="65"/>
        <end position="88"/>
    </location>
</feature>
<evidence type="ECO:0000313" key="9">
    <source>
        <dbReference type="EMBL" id="AOM82160.1"/>
    </source>
</evidence>
<organism evidence="9 10">
    <name type="scientific">Salisediminibacterium beveridgei</name>
    <dbReference type="NCBI Taxonomy" id="632773"/>
    <lineage>
        <taxon>Bacteria</taxon>
        <taxon>Bacillati</taxon>
        <taxon>Bacillota</taxon>
        <taxon>Bacilli</taxon>
        <taxon>Bacillales</taxon>
        <taxon>Bacillaceae</taxon>
        <taxon>Salisediminibacterium</taxon>
    </lineage>
</organism>
<dbReference type="Proteomes" id="UP000094463">
    <property type="component" value="Chromosome"/>
</dbReference>
<evidence type="ECO:0000256" key="3">
    <source>
        <dbReference type="ARBA" id="ARBA00022448"/>
    </source>
</evidence>
<dbReference type="PANTHER" id="PTHR43057">
    <property type="entry name" value="ARSENITE EFFLUX TRANSPORTER"/>
    <property type="match status" value="1"/>
</dbReference>
<comment type="subcellular location">
    <subcellularLocation>
        <location evidence="1">Cell membrane</location>
        <topology evidence="1">Multi-pass membrane protein</topology>
    </subcellularLocation>
</comment>
<accession>A0A1D7QT30</accession>
<dbReference type="EMBL" id="CP012502">
    <property type="protein sequence ID" value="AOM82160.1"/>
    <property type="molecule type" value="Genomic_DNA"/>
</dbReference>
<dbReference type="RefSeq" id="WP_069364275.1">
    <property type="nucleotide sequence ID" value="NZ_CP012502.1"/>
</dbReference>
<dbReference type="PANTHER" id="PTHR43057:SF1">
    <property type="entry name" value="ARSENICAL-RESISTANCE PROTEIN 3"/>
    <property type="match status" value="1"/>
</dbReference>
<dbReference type="GO" id="GO:0015297">
    <property type="term" value="F:antiporter activity"/>
    <property type="evidence" value="ECO:0007669"/>
    <property type="project" value="InterPro"/>
</dbReference>
<dbReference type="GO" id="GO:0015104">
    <property type="term" value="F:antimonite transmembrane transporter activity"/>
    <property type="evidence" value="ECO:0007669"/>
    <property type="project" value="TreeGrafter"/>
</dbReference>
<gene>
    <name evidence="9" type="primary">arsB</name>
    <name evidence="9" type="ORF">BBEV_0789</name>
</gene>
<evidence type="ECO:0000256" key="4">
    <source>
        <dbReference type="ARBA" id="ARBA00022475"/>
    </source>
</evidence>
<dbReference type="InterPro" id="IPR038770">
    <property type="entry name" value="Na+/solute_symporter_sf"/>
</dbReference>
<evidence type="ECO:0000256" key="7">
    <source>
        <dbReference type="ARBA" id="ARBA00023136"/>
    </source>
</evidence>
<feature type="transmembrane region" description="Helical" evidence="8">
    <location>
        <begin position="191"/>
        <end position="211"/>
    </location>
</feature>
<feature type="transmembrane region" description="Helical" evidence="8">
    <location>
        <begin position="94"/>
        <end position="114"/>
    </location>
</feature>
<dbReference type="AlphaFoldDB" id="A0A1D7QT30"/>
<feature type="transmembrane region" description="Helical" evidence="8">
    <location>
        <begin position="159"/>
        <end position="179"/>
    </location>
</feature>
<feature type="transmembrane region" description="Helical" evidence="8">
    <location>
        <begin position="32"/>
        <end position="53"/>
    </location>
</feature>
<reference evidence="9 10" key="1">
    <citation type="submission" date="2015-08" db="EMBL/GenBank/DDBJ databases">
        <title>The complete genome sequence of Bacillus beveridgei MLTeJB.</title>
        <authorList>
            <person name="Hanson T.E."/>
            <person name="Mesa C."/>
            <person name="Basesman S.M."/>
            <person name="Oremland R.S."/>
        </authorList>
    </citation>
    <scope>NUCLEOTIDE SEQUENCE [LARGE SCALE GENOMIC DNA]</scope>
    <source>
        <strain evidence="9 10">MLTeJB</strain>
    </source>
</reference>
<evidence type="ECO:0000256" key="6">
    <source>
        <dbReference type="ARBA" id="ARBA00022989"/>
    </source>
</evidence>
<dbReference type="InterPro" id="IPR002657">
    <property type="entry name" value="BilAc:Na_symport/Acr3"/>
</dbReference>
<evidence type="ECO:0000256" key="8">
    <source>
        <dbReference type="SAM" id="Phobius"/>
    </source>
</evidence>
<sequence>MHVLEKYYTVIIMACVLIGLALGQFSPVADGAGYFITPLLMVMLTLIFIQVPVSDIRKAFQNKRFSLTSVVINFIWTPILAWSLASIFLAEHPALFIGFIMLMVTPCTDWYLAFTNVSKGNLPLSTAILPVNLILQLVLLPVYLLLFVGTSGLMDPSELLWSILLVLVIPFLLAILFRYGRDLNAKIRRVTDIAVQLPVLFLALAILAMFTHQGQILLDNIHFLSWLLLPIGLFFLINYHISQRTGKVLQMPLADQRSLTLTTLARNSPVALAIALTAFDHEPMVALALIIGPLIELPVLSFISKLLQRQSH</sequence>
<name>A0A1D7QT30_9BACI</name>